<dbReference type="Gene3D" id="2.30.30.40">
    <property type="entry name" value="SH3 Domains"/>
    <property type="match status" value="1"/>
</dbReference>
<name>A0ABU3VKW3_9RHOB</name>
<evidence type="ECO:0000313" key="3">
    <source>
        <dbReference type="Proteomes" id="UP001255416"/>
    </source>
</evidence>
<evidence type="ECO:0000256" key="1">
    <source>
        <dbReference type="SAM" id="SignalP"/>
    </source>
</evidence>
<evidence type="ECO:0000313" key="2">
    <source>
        <dbReference type="EMBL" id="MDU9006829.1"/>
    </source>
</evidence>
<protein>
    <recommendedName>
        <fullName evidence="4">Integron</fullName>
    </recommendedName>
</protein>
<feature type="chain" id="PRO_5045764433" description="Integron" evidence="1">
    <location>
        <begin position="35"/>
        <end position="148"/>
    </location>
</feature>
<reference evidence="3" key="1">
    <citation type="submission" date="2023-05" db="EMBL/GenBank/DDBJ databases">
        <title>Sedimentitalea sp. nov. JM2-8.</title>
        <authorList>
            <person name="Huang J."/>
        </authorList>
    </citation>
    <scope>NUCLEOTIDE SEQUENCE [LARGE SCALE GENOMIC DNA]</scope>
    <source>
        <strain evidence="3">KHS03</strain>
    </source>
</reference>
<evidence type="ECO:0008006" key="4">
    <source>
        <dbReference type="Google" id="ProtNLM"/>
    </source>
</evidence>
<dbReference type="RefSeq" id="WP_316782181.1">
    <property type="nucleotide sequence ID" value="NZ_JASMWN010000032.1"/>
</dbReference>
<sequence>MNSDQGNVNLTRAPVPLAIRCALLGLIAALPLDAQEMKSDEPFQPVIVGTGPTEDACGAIGSVSGLNSEGSNVLSVRVGPDTSYRRVDLVPTAQLLFICGQKGQWYAVVYAKDAKECGVSTPIDPPVPYSGACKSGWVYSDFVKLIAG</sequence>
<gene>
    <name evidence="2" type="ORF">QO231_23630</name>
</gene>
<proteinExistence type="predicted"/>
<comment type="caution">
    <text evidence="2">The sequence shown here is derived from an EMBL/GenBank/DDBJ whole genome shotgun (WGS) entry which is preliminary data.</text>
</comment>
<organism evidence="2 3">
    <name type="scientific">Sedimentitalea todarodis</name>
    <dbReference type="NCBI Taxonomy" id="1631240"/>
    <lineage>
        <taxon>Bacteria</taxon>
        <taxon>Pseudomonadati</taxon>
        <taxon>Pseudomonadota</taxon>
        <taxon>Alphaproteobacteria</taxon>
        <taxon>Rhodobacterales</taxon>
        <taxon>Paracoccaceae</taxon>
        <taxon>Sedimentitalea</taxon>
    </lineage>
</organism>
<keyword evidence="3" id="KW-1185">Reference proteome</keyword>
<accession>A0ABU3VKW3</accession>
<dbReference type="Proteomes" id="UP001255416">
    <property type="component" value="Unassembled WGS sequence"/>
</dbReference>
<keyword evidence="1" id="KW-0732">Signal</keyword>
<dbReference type="EMBL" id="JASMWN010000032">
    <property type="protein sequence ID" value="MDU9006829.1"/>
    <property type="molecule type" value="Genomic_DNA"/>
</dbReference>
<feature type="signal peptide" evidence="1">
    <location>
        <begin position="1"/>
        <end position="34"/>
    </location>
</feature>